<proteinExistence type="predicted"/>
<dbReference type="AlphaFoldDB" id="A0A4R2RVM4"/>
<reference evidence="1 2" key="1">
    <citation type="submission" date="2019-03" db="EMBL/GenBank/DDBJ databases">
        <title>Genomic Encyclopedia of Type Strains, Phase IV (KMG-IV): sequencing the most valuable type-strain genomes for metagenomic binning, comparative biology and taxonomic classification.</title>
        <authorList>
            <person name="Goeker M."/>
        </authorList>
    </citation>
    <scope>NUCLEOTIDE SEQUENCE [LARGE SCALE GENOMIC DNA]</scope>
    <source>
        <strain evidence="1 2">DSM 11170</strain>
    </source>
</reference>
<organism evidence="1 2">
    <name type="scientific">Heliophilum fasciatum</name>
    <dbReference type="NCBI Taxonomy" id="35700"/>
    <lineage>
        <taxon>Bacteria</taxon>
        <taxon>Bacillati</taxon>
        <taxon>Bacillota</taxon>
        <taxon>Clostridia</taxon>
        <taxon>Eubacteriales</taxon>
        <taxon>Heliobacteriaceae</taxon>
        <taxon>Heliophilum</taxon>
    </lineage>
</organism>
<dbReference type="Proteomes" id="UP000294813">
    <property type="component" value="Unassembled WGS sequence"/>
</dbReference>
<sequence length="53" mass="6296">MTISKTLEKRMERFFQGFSRIGHFHHSMKQYYIAALSQEKRGCGWLTSWVQAS</sequence>
<keyword evidence="2" id="KW-1185">Reference proteome</keyword>
<comment type="caution">
    <text evidence="1">The sequence shown here is derived from an EMBL/GenBank/DDBJ whole genome shotgun (WGS) entry which is preliminary data.</text>
</comment>
<evidence type="ECO:0000313" key="1">
    <source>
        <dbReference type="EMBL" id="TCP68460.1"/>
    </source>
</evidence>
<accession>A0A4R2RVM4</accession>
<evidence type="ECO:0000313" key="2">
    <source>
        <dbReference type="Proteomes" id="UP000294813"/>
    </source>
</evidence>
<name>A0A4R2RVM4_9FIRM</name>
<protein>
    <submittedName>
        <fullName evidence="1">Uncharacterized protein</fullName>
    </submittedName>
</protein>
<dbReference type="EMBL" id="SLXT01000003">
    <property type="protein sequence ID" value="TCP68460.1"/>
    <property type="molecule type" value="Genomic_DNA"/>
</dbReference>
<gene>
    <name evidence="1" type="ORF">EDD73_10391</name>
</gene>